<reference evidence="9 10" key="1">
    <citation type="journal article" date="2020" name="ISME J.">
        <title>Uncovering the hidden diversity of litter-decomposition mechanisms in mushroom-forming fungi.</title>
        <authorList>
            <person name="Floudas D."/>
            <person name="Bentzer J."/>
            <person name="Ahren D."/>
            <person name="Johansson T."/>
            <person name="Persson P."/>
            <person name="Tunlid A."/>
        </authorList>
    </citation>
    <scope>NUCLEOTIDE SEQUENCE [LARGE SCALE GENOMIC DNA]</scope>
    <source>
        <strain evidence="9 10">CBS 175.51</strain>
    </source>
</reference>
<proteinExistence type="inferred from homology"/>
<evidence type="ECO:0000256" key="4">
    <source>
        <dbReference type="ARBA" id="ARBA00022801"/>
    </source>
</evidence>
<dbReference type="AlphaFoldDB" id="A0A8H5CG85"/>
<evidence type="ECO:0000256" key="7">
    <source>
        <dbReference type="SAM" id="MobiDB-lite"/>
    </source>
</evidence>
<dbReference type="InterPro" id="IPR023346">
    <property type="entry name" value="Lysozyme-like_dom_sf"/>
</dbReference>
<feature type="region of interest" description="Disordered" evidence="7">
    <location>
        <begin position="393"/>
        <end position="449"/>
    </location>
</feature>
<evidence type="ECO:0000256" key="5">
    <source>
        <dbReference type="ARBA" id="ARBA00023200"/>
    </source>
</evidence>
<evidence type="ECO:0000256" key="8">
    <source>
        <dbReference type="SAM" id="Phobius"/>
    </source>
</evidence>
<dbReference type="InterPro" id="IPR002196">
    <property type="entry name" value="Glyco_hydro_24"/>
</dbReference>
<name>A0A8H5CG85_9AGAR</name>
<dbReference type="PANTHER" id="PTHR38107">
    <property type="match status" value="1"/>
</dbReference>
<evidence type="ECO:0008006" key="11">
    <source>
        <dbReference type="Google" id="ProtNLM"/>
    </source>
</evidence>
<comment type="caution">
    <text evidence="9">The sequence shown here is derived from an EMBL/GenBank/DDBJ whole genome shotgun (WGS) entry which is preliminary data.</text>
</comment>
<evidence type="ECO:0000256" key="1">
    <source>
        <dbReference type="ARBA" id="ARBA00000632"/>
    </source>
</evidence>
<dbReference type="InterPro" id="IPR034690">
    <property type="entry name" value="Endolysin_T4_type"/>
</dbReference>
<dbReference type="GO" id="GO:0009253">
    <property type="term" value="P:peptidoglycan catabolic process"/>
    <property type="evidence" value="ECO:0007669"/>
    <property type="project" value="InterPro"/>
</dbReference>
<dbReference type="GO" id="GO:0042742">
    <property type="term" value="P:defense response to bacterium"/>
    <property type="evidence" value="ECO:0007669"/>
    <property type="project" value="UniProtKB-KW"/>
</dbReference>
<keyword evidence="10" id="KW-1185">Reference proteome</keyword>
<evidence type="ECO:0000313" key="9">
    <source>
        <dbReference type="EMBL" id="KAF5339982.1"/>
    </source>
</evidence>
<keyword evidence="5" id="KW-1035">Host cytoplasm</keyword>
<dbReference type="CDD" id="cd00737">
    <property type="entry name" value="lyz_endolysin_autolysin"/>
    <property type="match status" value="1"/>
</dbReference>
<protein>
    <recommendedName>
        <fullName evidence="11">Lysozyme</fullName>
    </recommendedName>
</protein>
<dbReference type="InterPro" id="IPR033907">
    <property type="entry name" value="Endolysin_autolysin"/>
</dbReference>
<dbReference type="OrthoDB" id="5358886at2759"/>
<feature type="compositionally biased region" description="Low complexity" evidence="7">
    <location>
        <begin position="393"/>
        <end position="445"/>
    </location>
</feature>
<evidence type="ECO:0000313" key="10">
    <source>
        <dbReference type="Proteomes" id="UP000541558"/>
    </source>
</evidence>
<dbReference type="SUPFAM" id="SSF53955">
    <property type="entry name" value="Lysozyme-like"/>
    <property type="match status" value="1"/>
</dbReference>
<feature type="transmembrane region" description="Helical" evidence="8">
    <location>
        <begin position="45"/>
        <end position="64"/>
    </location>
</feature>
<keyword evidence="8" id="KW-0812">Transmembrane</keyword>
<evidence type="ECO:0000256" key="6">
    <source>
        <dbReference type="ARBA" id="ARBA00023295"/>
    </source>
</evidence>
<dbReference type="GO" id="GO:0016998">
    <property type="term" value="P:cell wall macromolecule catabolic process"/>
    <property type="evidence" value="ECO:0007669"/>
    <property type="project" value="InterPro"/>
</dbReference>
<dbReference type="GO" id="GO:0031640">
    <property type="term" value="P:killing of cells of another organism"/>
    <property type="evidence" value="ECO:0007669"/>
    <property type="project" value="UniProtKB-KW"/>
</dbReference>
<sequence>MPCTWICMKKCQTLAVDIRLGWIPSLLCQGHGPIKAGILGERGSIISLVSLLTFPAFVLWFSLFPSLTRRCSAHSFYLWLLKPLTIHSFNSRTLLNAMKSPALLLIAALAVHAAPIVLPQQASRPTYAISRRGFFDDIGSAIGGLFGGSSSSSSGSTLGKIGSVLGSVLDKDKSTSQKIGDIAGAVLGDSKEGSAIKKVGDVLGTVLDKDKSTGDKIGSVVGAVLGDAKEGSTAKKIGDVVGAVLDKDASTGDKIDKVAGAVFGEGSKIDKVADAVGAVVDKDGDAGKKIGAAVGAVLNKGHALGGKIGDVVGAVLDKGASTGDKIDKVAGAVFGEGSKIDKVADAVGAVVDKDADAGKKIGAAVGAVLEKEGGVAGKVGDVVGRIVGGPPAATAVASPAASTSSVGVTSTTPSSTPTDTTSPAPTSSAKAASSLSASPSPAATAQPNVGGETCAANAPILNGATIDLIKSFEGFVASPKPDPIGVPTVGFGHLCQRKNCAEVPFSFPLTQDTAASLLQNDANKFTSCLSRLITNSVKLNDNQFGALTAWAFNVGCRTVGKSTLVKRLNKGEDVTTVVAQELPKFNKAGGKVLKGLTRRRKAEVQLARTPSSTIAHPTC</sequence>
<keyword evidence="8" id="KW-0472">Membrane</keyword>
<dbReference type="GO" id="GO:0003796">
    <property type="term" value="F:lysozyme activity"/>
    <property type="evidence" value="ECO:0007669"/>
    <property type="project" value="UniProtKB-EC"/>
</dbReference>
<dbReference type="Gene3D" id="1.10.530.40">
    <property type="match status" value="1"/>
</dbReference>
<gene>
    <name evidence="9" type="ORF">D9611_012414</name>
</gene>
<dbReference type="HAMAP" id="MF_04110">
    <property type="entry name" value="ENDOLYSIN_T4"/>
    <property type="match status" value="1"/>
</dbReference>
<dbReference type="Pfam" id="PF00959">
    <property type="entry name" value="Phage_lysozyme"/>
    <property type="match status" value="1"/>
</dbReference>
<keyword evidence="8" id="KW-1133">Transmembrane helix</keyword>
<keyword evidence="3" id="KW-0081">Bacteriolytic enzyme</keyword>
<organism evidence="9 10">
    <name type="scientific">Ephemerocybe angulata</name>
    <dbReference type="NCBI Taxonomy" id="980116"/>
    <lineage>
        <taxon>Eukaryota</taxon>
        <taxon>Fungi</taxon>
        <taxon>Dikarya</taxon>
        <taxon>Basidiomycota</taxon>
        <taxon>Agaricomycotina</taxon>
        <taxon>Agaricomycetes</taxon>
        <taxon>Agaricomycetidae</taxon>
        <taxon>Agaricales</taxon>
        <taxon>Agaricineae</taxon>
        <taxon>Psathyrellaceae</taxon>
        <taxon>Ephemerocybe</taxon>
    </lineage>
</organism>
<dbReference type="PANTHER" id="PTHR38107:SF3">
    <property type="entry name" value="LYSOZYME RRRD-RELATED"/>
    <property type="match status" value="1"/>
</dbReference>
<evidence type="ECO:0000256" key="2">
    <source>
        <dbReference type="ARBA" id="ARBA00022529"/>
    </source>
</evidence>
<keyword evidence="6" id="KW-0326">Glycosidase</keyword>
<evidence type="ECO:0000256" key="3">
    <source>
        <dbReference type="ARBA" id="ARBA00022638"/>
    </source>
</evidence>
<dbReference type="EMBL" id="JAACJK010000005">
    <property type="protein sequence ID" value="KAF5339982.1"/>
    <property type="molecule type" value="Genomic_DNA"/>
</dbReference>
<keyword evidence="4" id="KW-0378">Hydrolase</keyword>
<dbReference type="Proteomes" id="UP000541558">
    <property type="component" value="Unassembled WGS sequence"/>
</dbReference>
<dbReference type="InterPro" id="IPR023347">
    <property type="entry name" value="Lysozyme_dom_sf"/>
</dbReference>
<dbReference type="InterPro" id="IPR051018">
    <property type="entry name" value="Bacteriophage_GH24"/>
</dbReference>
<accession>A0A8H5CG85</accession>
<comment type="catalytic activity">
    <reaction evidence="1">
        <text>Hydrolysis of (1-&gt;4)-beta-linkages between N-acetylmuramic acid and N-acetyl-D-glucosamine residues in a peptidoglycan and between N-acetyl-D-glucosamine residues in chitodextrins.</text>
        <dbReference type="EC" id="3.2.1.17"/>
    </reaction>
</comment>
<keyword evidence="2" id="KW-0929">Antimicrobial</keyword>